<proteinExistence type="predicted"/>
<organism evidence="1 2">
    <name type="scientific">Chitinivorax tropicus</name>
    <dbReference type="NCBI Taxonomy" id="714531"/>
    <lineage>
        <taxon>Bacteria</taxon>
        <taxon>Pseudomonadati</taxon>
        <taxon>Pseudomonadota</taxon>
        <taxon>Betaproteobacteria</taxon>
        <taxon>Chitinivorax</taxon>
    </lineage>
</organism>
<evidence type="ECO:0000313" key="1">
    <source>
        <dbReference type="EMBL" id="MBB5016971.1"/>
    </source>
</evidence>
<dbReference type="AlphaFoldDB" id="A0A840MNZ9"/>
<comment type="caution">
    <text evidence="1">The sequence shown here is derived from an EMBL/GenBank/DDBJ whole genome shotgun (WGS) entry which is preliminary data.</text>
</comment>
<evidence type="ECO:0000313" key="2">
    <source>
        <dbReference type="Proteomes" id="UP000575898"/>
    </source>
</evidence>
<keyword evidence="2" id="KW-1185">Reference proteome</keyword>
<protein>
    <submittedName>
        <fullName evidence="1">ATP-dependent protease HslVU (ClpYQ) peptidase subunit</fullName>
    </submittedName>
</protein>
<dbReference type="GO" id="GO:0008233">
    <property type="term" value="F:peptidase activity"/>
    <property type="evidence" value="ECO:0007669"/>
    <property type="project" value="UniProtKB-KW"/>
</dbReference>
<reference evidence="1 2" key="1">
    <citation type="submission" date="2020-08" db="EMBL/GenBank/DDBJ databases">
        <title>Genomic Encyclopedia of Type Strains, Phase IV (KMG-IV): sequencing the most valuable type-strain genomes for metagenomic binning, comparative biology and taxonomic classification.</title>
        <authorList>
            <person name="Goeker M."/>
        </authorList>
    </citation>
    <scope>NUCLEOTIDE SEQUENCE [LARGE SCALE GENOMIC DNA]</scope>
    <source>
        <strain evidence="1 2">DSM 27165</strain>
    </source>
</reference>
<dbReference type="InterPro" id="IPR029055">
    <property type="entry name" value="Ntn_hydrolases_N"/>
</dbReference>
<dbReference type="Gene3D" id="3.60.20.10">
    <property type="entry name" value="Glutamine Phosphoribosylpyrophosphate, subunit 1, domain 1"/>
    <property type="match status" value="1"/>
</dbReference>
<dbReference type="GO" id="GO:0006508">
    <property type="term" value="P:proteolysis"/>
    <property type="evidence" value="ECO:0007669"/>
    <property type="project" value="UniProtKB-KW"/>
</dbReference>
<keyword evidence="1" id="KW-0645">Protease</keyword>
<dbReference type="SUPFAM" id="SSF56235">
    <property type="entry name" value="N-terminal nucleophile aminohydrolases (Ntn hydrolases)"/>
    <property type="match status" value="1"/>
</dbReference>
<sequence>MSVIAGDSQSTFGDTRLAAAFDSASNKIFQVGENHIGISGSAAHDLVLQSALRKRKKLDLSNRVAIFDTFRQLHPVLKEEFFLKPDEEEDDPYESSQMTVLIANPHGIFGVYSMREVYQFERFWAIGSGREYAIGAMHALYDQLDAEAIARSGVEAGCTFDINSALPLTLYSATSKVA</sequence>
<keyword evidence="1" id="KW-0378">Hydrolase</keyword>
<name>A0A840MNZ9_9PROT</name>
<accession>A0A840MNZ9</accession>
<gene>
    <name evidence="1" type="ORF">HNQ59_000233</name>
</gene>
<dbReference type="EMBL" id="JACHHY010000001">
    <property type="protein sequence ID" value="MBB5016971.1"/>
    <property type="molecule type" value="Genomic_DNA"/>
</dbReference>
<dbReference type="Proteomes" id="UP000575898">
    <property type="component" value="Unassembled WGS sequence"/>
</dbReference>